<keyword evidence="3" id="KW-1185">Reference proteome</keyword>
<dbReference type="PANTHER" id="PTHR21477:SF12">
    <property type="entry name" value="PROTEIN PHLOEM PROTEIN 2-LIKE A10"/>
    <property type="match status" value="1"/>
</dbReference>
<dbReference type="EMBL" id="BDDD01000003">
    <property type="protein sequence ID" value="GAV56617.1"/>
    <property type="molecule type" value="Genomic_DNA"/>
</dbReference>
<proteinExistence type="predicted"/>
<reference evidence="3" key="1">
    <citation type="submission" date="2016-04" db="EMBL/GenBank/DDBJ databases">
        <title>Cephalotus genome sequencing.</title>
        <authorList>
            <person name="Fukushima K."/>
            <person name="Hasebe M."/>
            <person name="Fang X."/>
        </authorList>
    </citation>
    <scope>NUCLEOTIDE SEQUENCE [LARGE SCALE GENOMIC DNA]</scope>
    <source>
        <strain evidence="3">cv. St1</strain>
    </source>
</reference>
<dbReference type="InterPro" id="IPR019141">
    <property type="entry name" value="DUF2045"/>
</dbReference>
<keyword evidence="1" id="KW-0472">Membrane</keyword>
<sequence length="426" mass="47024">MDLQLVNKALDFSKRRKKWLILSAAFGVSGYGIYKIYNLPSVVKKREKLIKLLGTLISVADLLSNSAETMSIVSKDLRHFLQSDSDQIPNSLRQVSKIVRSEDFSQSLTRITKALTVGVVRGYKFESEVVDNEGNQGITDKVIDRLFTTAGTGFVSVVVGSLARNLVLGFYSSGNGELVNGQGSLDQCRLNSSDVPRWVNVVCEDKCKELIADCIQKFVSTLVAVYIDKTMGINPSDEFFSAMTDPKHQNNVRDVLVSLCNGAVETLVKTSHQVLTSTNSNLNSNLNSNSTCSIVDQSEGASVTADEFFEQKLSPQKLEYGSSLDRMQDRGWVAKVSSTLAVPSNRKFVLDVTGRVTFETTRSLVKFMLWKLSDSLKRSLLVVHDEVVDRGLQVVRYVGSKSSVIVTICLALYLHVFCCTRVLLAA</sequence>
<dbReference type="OrthoDB" id="1641131at2759"/>
<keyword evidence="1" id="KW-0812">Transmembrane</keyword>
<feature type="transmembrane region" description="Helical" evidence="1">
    <location>
        <begin position="404"/>
        <end position="424"/>
    </location>
</feature>
<protein>
    <recommendedName>
        <fullName evidence="4">Protein PHLOEM PROTEIN 2-LIKE A10</fullName>
    </recommendedName>
</protein>
<accession>A0A1Q3ALI9</accession>
<dbReference type="FunCoup" id="A0A1Q3ALI9">
    <property type="interactions" value="599"/>
</dbReference>
<keyword evidence="1" id="KW-1133">Transmembrane helix</keyword>
<dbReference type="InParanoid" id="A0A1Q3ALI9"/>
<evidence type="ECO:0000256" key="1">
    <source>
        <dbReference type="SAM" id="Phobius"/>
    </source>
</evidence>
<evidence type="ECO:0000313" key="2">
    <source>
        <dbReference type="EMBL" id="GAV56617.1"/>
    </source>
</evidence>
<comment type="caution">
    <text evidence="2">The sequence shown here is derived from an EMBL/GenBank/DDBJ whole genome shotgun (WGS) entry which is preliminary data.</text>
</comment>
<dbReference type="Proteomes" id="UP000187406">
    <property type="component" value="Unassembled WGS sequence"/>
</dbReference>
<evidence type="ECO:0000313" key="3">
    <source>
        <dbReference type="Proteomes" id="UP000187406"/>
    </source>
</evidence>
<organism evidence="2 3">
    <name type="scientific">Cephalotus follicularis</name>
    <name type="common">Albany pitcher plant</name>
    <dbReference type="NCBI Taxonomy" id="3775"/>
    <lineage>
        <taxon>Eukaryota</taxon>
        <taxon>Viridiplantae</taxon>
        <taxon>Streptophyta</taxon>
        <taxon>Embryophyta</taxon>
        <taxon>Tracheophyta</taxon>
        <taxon>Spermatophyta</taxon>
        <taxon>Magnoliopsida</taxon>
        <taxon>eudicotyledons</taxon>
        <taxon>Gunneridae</taxon>
        <taxon>Pentapetalae</taxon>
        <taxon>rosids</taxon>
        <taxon>fabids</taxon>
        <taxon>Oxalidales</taxon>
        <taxon>Cephalotaceae</taxon>
        <taxon>Cephalotus</taxon>
    </lineage>
</organism>
<feature type="transmembrane region" description="Helical" evidence="1">
    <location>
        <begin position="20"/>
        <end position="37"/>
    </location>
</feature>
<dbReference type="AlphaFoldDB" id="A0A1Q3ALI9"/>
<name>A0A1Q3ALI9_CEPFO</name>
<evidence type="ECO:0008006" key="4">
    <source>
        <dbReference type="Google" id="ProtNLM"/>
    </source>
</evidence>
<dbReference type="PANTHER" id="PTHR21477">
    <property type="entry name" value="ZGC:172139"/>
    <property type="match status" value="1"/>
</dbReference>
<gene>
    <name evidence="2" type="ORF">CFOL_v3_00159</name>
</gene>